<dbReference type="OrthoDB" id="6162520at2759"/>
<dbReference type="GO" id="GO:0045087">
    <property type="term" value="P:innate immune response"/>
    <property type="evidence" value="ECO:0007669"/>
    <property type="project" value="UniProtKB-KW"/>
</dbReference>
<keyword evidence="1" id="KW-1017">Isopeptide bond</keyword>
<keyword evidence="3" id="KW-0399">Innate immunity</keyword>
<dbReference type="EMBL" id="JAIWYP010000004">
    <property type="protein sequence ID" value="KAH3833412.1"/>
    <property type="molecule type" value="Genomic_DNA"/>
</dbReference>
<organism evidence="8 9">
    <name type="scientific">Dreissena polymorpha</name>
    <name type="common">Zebra mussel</name>
    <name type="synonym">Mytilus polymorpha</name>
    <dbReference type="NCBI Taxonomy" id="45954"/>
    <lineage>
        <taxon>Eukaryota</taxon>
        <taxon>Metazoa</taxon>
        <taxon>Spiralia</taxon>
        <taxon>Lophotrochozoa</taxon>
        <taxon>Mollusca</taxon>
        <taxon>Bivalvia</taxon>
        <taxon>Autobranchia</taxon>
        <taxon>Heteroconchia</taxon>
        <taxon>Euheterodonta</taxon>
        <taxon>Imparidentia</taxon>
        <taxon>Neoheterodontei</taxon>
        <taxon>Myida</taxon>
        <taxon>Dreissenoidea</taxon>
        <taxon>Dreissenidae</taxon>
        <taxon>Dreissena</taxon>
    </lineage>
</organism>
<dbReference type="CDD" id="cd01671">
    <property type="entry name" value="CARD"/>
    <property type="match status" value="1"/>
</dbReference>
<dbReference type="SUPFAM" id="SSF47986">
    <property type="entry name" value="DEATH domain"/>
    <property type="match status" value="1"/>
</dbReference>
<evidence type="ECO:0000256" key="4">
    <source>
        <dbReference type="ARBA" id="ARBA00022843"/>
    </source>
</evidence>
<keyword evidence="4" id="KW-0832">Ubl conjugation</keyword>
<sequence>MGVSSSKRSEMGLDSSRVPQLTGYKHKGPAGPFVISGRRVPDEAVAHDNNRQIAKAIEAFMDVLQYTVVTAELLPHITFLHSGDFPSTDSQSQAFHRLCTLVNQSEEPGNWQTFITALERAEYTYVVNLLRGEIDNDGHEDREILNIFRPIIIKNISTAEVLDKLYERNVLNDQDREEIQSEIKRRGDIAAACMLLYKVPRREPNWFSIFVTVLRELKMDFLADQLDVPTHSKVPSTVCVTSQQINGGTIQVQEAVEHSTPCKLRTTSVSNEYVSAGQLKFGLGRPPPLPARSKTVADRNPDKGGAQSEYADQDITRKKDENAHIHNQTLHENRKYLGYSVEYPQRVRDQRSEQLRLEAQLCDEYKELCNAFDCAIERFNESSPQTSEIRHYRERVKILDRQLRSLSKERKHSIRTELKEVCDLHVAVIGNYSASSEEENHYTSTFDGEIIYPDKDHNEIAKHIDQELDVYSGISKEKIICDGVLNCLIVKTIDTPSHEQFENYEEPYKSSVFIDELAQTVEWRKSEDLGDSSENNSVDAEYETTDVEKRTSAISEISELKQMIGELKRICLTSNETIGNLQRQMEEMDKFVRNEKAESKSLNNIDDKHGYVTCMQPPT</sequence>
<dbReference type="InterPro" id="IPR011029">
    <property type="entry name" value="DEATH-like_dom_sf"/>
</dbReference>
<evidence type="ECO:0000256" key="2">
    <source>
        <dbReference type="ARBA" id="ARBA00022553"/>
    </source>
</evidence>
<comment type="caution">
    <text evidence="8">The sequence shown here is derived from an EMBL/GenBank/DDBJ whole genome shotgun (WGS) entry which is preliminary data.</text>
</comment>
<gene>
    <name evidence="8" type="ORF">DPMN_106722</name>
</gene>
<accession>A0A9D4K5Q9</accession>
<dbReference type="AlphaFoldDB" id="A0A9D4K5Q9"/>
<dbReference type="GO" id="GO:0005737">
    <property type="term" value="C:cytoplasm"/>
    <property type="evidence" value="ECO:0007669"/>
    <property type="project" value="UniProtKB-ARBA"/>
</dbReference>
<evidence type="ECO:0000313" key="8">
    <source>
        <dbReference type="EMBL" id="KAH3833412.1"/>
    </source>
</evidence>
<dbReference type="Pfam" id="PF16739">
    <property type="entry name" value="CARD_2"/>
    <property type="match status" value="1"/>
</dbReference>
<keyword evidence="9" id="KW-1185">Reference proteome</keyword>
<keyword evidence="2" id="KW-0597">Phosphoprotein</keyword>
<dbReference type="Proteomes" id="UP000828390">
    <property type="component" value="Unassembled WGS sequence"/>
</dbReference>
<evidence type="ECO:0000256" key="6">
    <source>
        <dbReference type="SAM" id="MobiDB-lite"/>
    </source>
</evidence>
<dbReference type="GO" id="GO:0042981">
    <property type="term" value="P:regulation of apoptotic process"/>
    <property type="evidence" value="ECO:0007669"/>
    <property type="project" value="InterPro"/>
</dbReference>
<dbReference type="InterPro" id="IPR031964">
    <property type="entry name" value="CARD_dom"/>
</dbReference>
<dbReference type="InterPro" id="IPR001315">
    <property type="entry name" value="CARD"/>
</dbReference>
<name>A0A9D4K5Q9_DREPO</name>
<evidence type="ECO:0000313" key="9">
    <source>
        <dbReference type="Proteomes" id="UP000828390"/>
    </source>
</evidence>
<evidence type="ECO:0000259" key="7">
    <source>
        <dbReference type="PROSITE" id="PS50209"/>
    </source>
</evidence>
<evidence type="ECO:0000256" key="3">
    <source>
        <dbReference type="ARBA" id="ARBA00022588"/>
    </source>
</evidence>
<keyword evidence="5" id="KW-0391">Immunity</keyword>
<proteinExistence type="predicted"/>
<evidence type="ECO:0000256" key="1">
    <source>
        <dbReference type="ARBA" id="ARBA00022499"/>
    </source>
</evidence>
<reference evidence="8" key="2">
    <citation type="submission" date="2020-11" db="EMBL/GenBank/DDBJ databases">
        <authorList>
            <person name="McCartney M.A."/>
            <person name="Auch B."/>
            <person name="Kono T."/>
            <person name="Mallez S."/>
            <person name="Becker A."/>
            <person name="Gohl D.M."/>
            <person name="Silverstein K.A.T."/>
            <person name="Koren S."/>
            <person name="Bechman K.B."/>
            <person name="Herman A."/>
            <person name="Abrahante J.E."/>
            <person name="Garbe J."/>
        </authorList>
    </citation>
    <scope>NUCLEOTIDE SEQUENCE</scope>
    <source>
        <strain evidence="8">Duluth1</strain>
        <tissue evidence="8">Whole animal</tissue>
    </source>
</reference>
<feature type="domain" description="CARD" evidence="7">
    <location>
        <begin position="137"/>
        <end position="229"/>
    </location>
</feature>
<protein>
    <recommendedName>
        <fullName evidence="7">CARD domain-containing protein</fullName>
    </recommendedName>
</protein>
<feature type="region of interest" description="Disordered" evidence="6">
    <location>
        <begin position="1"/>
        <end position="23"/>
    </location>
</feature>
<evidence type="ECO:0000256" key="5">
    <source>
        <dbReference type="ARBA" id="ARBA00022859"/>
    </source>
</evidence>
<dbReference type="PROSITE" id="PS50209">
    <property type="entry name" value="CARD"/>
    <property type="match status" value="1"/>
</dbReference>
<feature type="region of interest" description="Disordered" evidence="6">
    <location>
        <begin position="525"/>
        <end position="544"/>
    </location>
</feature>
<feature type="region of interest" description="Disordered" evidence="6">
    <location>
        <begin position="282"/>
        <end position="313"/>
    </location>
</feature>
<reference evidence="8" key="1">
    <citation type="journal article" date="2019" name="bioRxiv">
        <title>The Genome of the Zebra Mussel, Dreissena polymorpha: A Resource for Invasive Species Research.</title>
        <authorList>
            <person name="McCartney M.A."/>
            <person name="Auch B."/>
            <person name="Kono T."/>
            <person name="Mallez S."/>
            <person name="Zhang Y."/>
            <person name="Obille A."/>
            <person name="Becker A."/>
            <person name="Abrahante J.E."/>
            <person name="Garbe J."/>
            <person name="Badalamenti J.P."/>
            <person name="Herman A."/>
            <person name="Mangelson H."/>
            <person name="Liachko I."/>
            <person name="Sullivan S."/>
            <person name="Sone E.D."/>
            <person name="Koren S."/>
            <person name="Silverstein K.A.T."/>
            <person name="Beckman K.B."/>
            <person name="Gohl D.M."/>
        </authorList>
    </citation>
    <scope>NUCLEOTIDE SEQUENCE</scope>
    <source>
        <strain evidence="8">Duluth1</strain>
        <tissue evidence="8">Whole animal</tissue>
    </source>
</reference>
<dbReference type="Gene3D" id="1.10.533.10">
    <property type="entry name" value="Death Domain, Fas"/>
    <property type="match status" value="1"/>
</dbReference>